<evidence type="ECO:0000313" key="7">
    <source>
        <dbReference type="EMBL" id="KAJ8489329.1"/>
    </source>
</evidence>
<evidence type="ECO:0000259" key="6">
    <source>
        <dbReference type="PROSITE" id="PS51335"/>
    </source>
</evidence>
<dbReference type="PANTHER" id="PTHR12771">
    <property type="entry name" value="ENGULFMENT AND CELL MOTILITY"/>
    <property type="match status" value="1"/>
</dbReference>
<dbReference type="AlphaFoldDB" id="A0AAD7TZ40"/>
<evidence type="ECO:0000256" key="3">
    <source>
        <dbReference type="ARBA" id="ARBA00023036"/>
    </source>
</evidence>
<evidence type="ECO:0000313" key="8">
    <source>
        <dbReference type="Proteomes" id="UP001215151"/>
    </source>
</evidence>
<sequence length="784" mass="88057">MSSDISAEGGSRRPTTPTLANPQTNGKSSHTKAGLVPTNNVTTKEGLTVRTRIEPSLSVDDVIRQLCISLKLKDPPAVYALRDENDELVTNDNLRKKIKGKVNLKLVNAPAIEAAEIVEKLGGASDAKLGLALTSLRKLIREEQFANEFLQRDGLRELIEVINTAHGNILAYALTAMQNLMELDYGWANLGSSFIFKVVQILSSEQSPINVCRPATAILKKLVEADPSSASGQNAGQAASTSKGPPSPSPGSVYRYGFDVVFEQMRKERRLLETVVNRLGSADTTMALYSMMLINSLLAHASDPRWDEFIAELERLNVRKAVIRLMSSHTIEDLTSCILDFQANMVRVTFRKKTTLVEPDFEPLHNQALQFIWEKSKIQEEREDAVTYIKWRKLGFETEDIGHEFREVGVLGLDCLKYFVEKDPDYWAKVVQEQLSRSAERRCPIGKASNEVTDLLAEHWAIYAPGYSTSTTFQPFFLNFPKVHSLALHFFLRMWNESGASTDDFPRLVALTRSQVKVALKRENIRPWHEVEQEFLESEYRAVRDRQMQELEMEDDIMSKIPIRNLRAKLYKESYEFVRQQRIHCLLEGAWFMNGIPLATTVPRDTMRRPTRPWRFLRLDAGLKYLHYVDSAVKFPVRKGLEDLPERIEIAMISEVATGTCAPFPHIQRDQTDIPLGASSPMLASPLSFSLLSTTGGSLADQIAPDQARWADWTDGLNMLRRDGGHVASQETELFVQALTEIGLKIKLLDLSGERVDIPSGLVAGPPPGNSDFFFSDLAYDAPA</sequence>
<dbReference type="GO" id="GO:0006915">
    <property type="term" value="P:apoptotic process"/>
    <property type="evidence" value="ECO:0007669"/>
    <property type="project" value="UniProtKB-KW"/>
</dbReference>
<keyword evidence="3" id="KW-0729">SH3-binding</keyword>
<dbReference type="InterPro" id="IPR016024">
    <property type="entry name" value="ARM-type_fold"/>
</dbReference>
<evidence type="ECO:0000256" key="2">
    <source>
        <dbReference type="ARBA" id="ARBA00022907"/>
    </source>
</evidence>
<dbReference type="PANTHER" id="PTHR12771:SF56">
    <property type="entry name" value="CED-12"/>
    <property type="match status" value="1"/>
</dbReference>
<dbReference type="InterPro" id="IPR006816">
    <property type="entry name" value="ELMO_dom"/>
</dbReference>
<evidence type="ECO:0000256" key="1">
    <source>
        <dbReference type="ARBA" id="ARBA00022703"/>
    </source>
</evidence>
<dbReference type="GO" id="GO:0048870">
    <property type="term" value="P:cell motility"/>
    <property type="evidence" value="ECO:0007669"/>
    <property type="project" value="TreeGrafter"/>
</dbReference>
<accession>A0AAD7TZ40</accession>
<dbReference type="GO" id="GO:0007015">
    <property type="term" value="P:actin filament organization"/>
    <property type="evidence" value="ECO:0007669"/>
    <property type="project" value="TreeGrafter"/>
</dbReference>
<keyword evidence="2" id="KW-0581">Phagocytosis</keyword>
<comment type="function">
    <text evidence="4">Involved in cytoskeletal rearrangements required for phagocytosis of apoptotic cells and cell motility. Acts in association with DOCK1 and CRK. Was initially proposed to be required in complex with DOCK1 to activate Rac Rho small GTPases. May enhance the guanine nucleotide exchange factor (GEF) activity of DOCK1.</text>
</comment>
<feature type="region of interest" description="Disordered" evidence="5">
    <location>
        <begin position="1"/>
        <end position="38"/>
    </location>
</feature>
<dbReference type="Gene3D" id="1.25.10.10">
    <property type="entry name" value="Leucine-rich Repeat Variant"/>
    <property type="match status" value="1"/>
</dbReference>
<dbReference type="GO" id="GO:0017124">
    <property type="term" value="F:SH3 domain binding"/>
    <property type="evidence" value="ECO:0007669"/>
    <property type="project" value="UniProtKB-KW"/>
</dbReference>
<comment type="caution">
    <text evidence="7">The sequence shown here is derived from an EMBL/GenBank/DDBJ whole genome shotgun (WGS) entry which is preliminary data.</text>
</comment>
<protein>
    <recommendedName>
        <fullName evidence="6">ELMO domain-containing protein</fullName>
    </recommendedName>
</protein>
<proteinExistence type="predicted"/>
<dbReference type="Gene3D" id="2.30.29.30">
    <property type="entry name" value="Pleckstrin-homology domain (PH domain)/Phosphotyrosine-binding domain (PTB)"/>
    <property type="match status" value="1"/>
</dbReference>
<dbReference type="EMBL" id="JAPEVG010000050">
    <property type="protein sequence ID" value="KAJ8489329.1"/>
    <property type="molecule type" value="Genomic_DNA"/>
</dbReference>
<feature type="domain" description="ELMO" evidence="6">
    <location>
        <begin position="364"/>
        <end position="520"/>
    </location>
</feature>
<dbReference type="Pfam" id="PF04727">
    <property type="entry name" value="ELMO_CED12"/>
    <property type="match status" value="1"/>
</dbReference>
<dbReference type="InterPro" id="IPR050868">
    <property type="entry name" value="ELMO_domain-containing"/>
</dbReference>
<dbReference type="InterPro" id="IPR011993">
    <property type="entry name" value="PH-like_dom_sf"/>
</dbReference>
<dbReference type="InterPro" id="IPR024574">
    <property type="entry name" value="ELMO_ARM"/>
</dbReference>
<feature type="compositionally biased region" description="Polar residues" evidence="5">
    <location>
        <begin position="13"/>
        <end position="28"/>
    </location>
</feature>
<keyword evidence="8" id="KW-1185">Reference proteome</keyword>
<feature type="compositionally biased region" description="Low complexity" evidence="5">
    <location>
        <begin position="229"/>
        <end position="244"/>
    </location>
</feature>
<dbReference type="Proteomes" id="UP001215151">
    <property type="component" value="Unassembled WGS sequence"/>
</dbReference>
<dbReference type="SUPFAM" id="SSF48371">
    <property type="entry name" value="ARM repeat"/>
    <property type="match status" value="1"/>
</dbReference>
<evidence type="ECO:0000256" key="4">
    <source>
        <dbReference type="ARBA" id="ARBA00024863"/>
    </source>
</evidence>
<dbReference type="PROSITE" id="PS51335">
    <property type="entry name" value="ELMO"/>
    <property type="match status" value="1"/>
</dbReference>
<dbReference type="Pfam" id="PF11841">
    <property type="entry name" value="ELMO_ARM"/>
    <property type="match status" value="1"/>
</dbReference>
<name>A0AAD7TZ40_9APHY</name>
<dbReference type="Pfam" id="PF16457">
    <property type="entry name" value="PH_12"/>
    <property type="match status" value="1"/>
</dbReference>
<dbReference type="InterPro" id="IPR011989">
    <property type="entry name" value="ARM-like"/>
</dbReference>
<gene>
    <name evidence="7" type="ORF">ONZ51_g3000</name>
</gene>
<evidence type="ECO:0000256" key="5">
    <source>
        <dbReference type="SAM" id="MobiDB-lite"/>
    </source>
</evidence>
<reference evidence="7" key="1">
    <citation type="submission" date="2022-11" db="EMBL/GenBank/DDBJ databases">
        <title>Genome Sequence of Cubamyces cubensis.</title>
        <authorList>
            <person name="Buettner E."/>
        </authorList>
    </citation>
    <scope>NUCLEOTIDE SEQUENCE</scope>
    <source>
        <strain evidence="7">MPL-01</strain>
    </source>
</reference>
<feature type="region of interest" description="Disordered" evidence="5">
    <location>
        <begin position="229"/>
        <end position="251"/>
    </location>
</feature>
<dbReference type="GO" id="GO:0005886">
    <property type="term" value="C:plasma membrane"/>
    <property type="evidence" value="ECO:0007669"/>
    <property type="project" value="TreeGrafter"/>
</dbReference>
<organism evidence="7 8">
    <name type="scientific">Trametes cubensis</name>
    <dbReference type="NCBI Taxonomy" id="1111947"/>
    <lineage>
        <taxon>Eukaryota</taxon>
        <taxon>Fungi</taxon>
        <taxon>Dikarya</taxon>
        <taxon>Basidiomycota</taxon>
        <taxon>Agaricomycotina</taxon>
        <taxon>Agaricomycetes</taxon>
        <taxon>Polyporales</taxon>
        <taxon>Polyporaceae</taxon>
        <taxon>Trametes</taxon>
    </lineage>
</organism>
<dbReference type="InterPro" id="IPR001849">
    <property type="entry name" value="PH_domain"/>
</dbReference>
<keyword evidence="1" id="KW-0053">Apoptosis</keyword>